<dbReference type="SUPFAM" id="SSF53187">
    <property type="entry name" value="Zn-dependent exopeptidases"/>
    <property type="match status" value="1"/>
</dbReference>
<dbReference type="PANTHER" id="PTHR10404">
    <property type="entry name" value="N-ACETYLATED-ALPHA-LINKED ACIDIC DIPEPTIDASE"/>
    <property type="match status" value="1"/>
</dbReference>
<evidence type="ECO:0000313" key="4">
    <source>
        <dbReference type="Proteomes" id="UP000694427"/>
    </source>
</evidence>
<keyword evidence="2" id="KW-0472">Membrane</keyword>
<organism evidence="3 4">
    <name type="scientific">Cyprinus carpio</name>
    <name type="common">Common carp</name>
    <dbReference type="NCBI Taxonomy" id="7962"/>
    <lineage>
        <taxon>Eukaryota</taxon>
        <taxon>Metazoa</taxon>
        <taxon>Chordata</taxon>
        <taxon>Craniata</taxon>
        <taxon>Vertebrata</taxon>
        <taxon>Euteleostomi</taxon>
        <taxon>Actinopterygii</taxon>
        <taxon>Neopterygii</taxon>
        <taxon>Teleostei</taxon>
        <taxon>Ostariophysi</taxon>
        <taxon>Cypriniformes</taxon>
        <taxon>Cyprinidae</taxon>
        <taxon>Cyprininae</taxon>
        <taxon>Cyprinus</taxon>
    </lineage>
</organism>
<evidence type="ECO:0000256" key="1">
    <source>
        <dbReference type="ARBA" id="ARBA00005634"/>
    </source>
</evidence>
<dbReference type="InterPro" id="IPR039373">
    <property type="entry name" value="Peptidase_M28B"/>
</dbReference>
<sequence length="804" mass="87927">MTNSPVSHLTGGESEGESVLAMVDTQGFHSNPALQVTDMAYRKVRAGHGSHRVRDLENEELHTASLELEWDMEKELEEPGLDRFQLECMEHQPVSSSSGGGMDPDLEPIQPSVSPHGRFERLQEDPNYVSRFSRSVPKGQRRNGTCLAKYLLAGVGVFALGLLIGRYAFSKEQVKVEPSADTDVLEKIVQGITAEKIQALQRDFDSLSDLTEESKVRYIAQRWEELGLKDVQVTNHSALLSYPGPALSTITDLSSNQCYLPSGVRCDQPFTSTTEPFAFAAYSAVGNLVAEVVDIQYGNPGDLRRVQASANVTNKIALLKLGQSPLLYKLSLLAEVGFGGCLLYVDPCDAPFGNKTFGVTLNPGGNPFFREDASTAGRDSRHNLTSLLVQPISASLVKMLLSAPAMGQGRPCVPMAMPSASARKLINLTIENQASFKTVHNVIGYLKGKTNPDRYVLVGSRHGSWYKGALADWGKGSAVMTQIIASMTAQTRAGWQPDRTIVFCSWGGTSLGNIGSFEWGKENAVVLQSRAVAYVSLHNPVRASGSLQAIASPSLQQLAAETQKRHSMSCSRGGGCPGPNVSSLQTPGDSSFFSSQLAVPTVEFTYSEFPKTERAFFLTEAFFPPESLLRETLDPAFKLHETIAKITAEAILRLATDPVLPFYPLDIALDVQNKLKDDPLSRPDLLNVAASLRDNSAFFQSEVMRPANDPKERDPAHVRMLNDVLRDLEKSFLIPNPPLGFYRNILYCLSRQTPRFSILKDALEVPWHSSINQSLTLVTSAISSADKLVESGLNLFENENDIPQ</sequence>
<protein>
    <submittedName>
        <fullName evidence="3">N-acetylated alpha-linked acidic dipeptidase like 2</fullName>
    </submittedName>
</protein>
<comment type="similarity">
    <text evidence="1">Belongs to the peptidase M28 family. M28B subfamily.</text>
</comment>
<dbReference type="FunFam" id="3.40.630.10:FF:000101">
    <property type="entry name" value="N-acetylated alpha-linked acidic dipeptidase like 1"/>
    <property type="match status" value="1"/>
</dbReference>
<dbReference type="AlphaFoldDB" id="A0A8C1LQW6"/>
<dbReference type="Proteomes" id="UP000694427">
    <property type="component" value="Unplaced"/>
</dbReference>
<dbReference type="Gene3D" id="1.20.930.40">
    <property type="entry name" value="Transferrin receptor-like, dimerisation domain"/>
    <property type="match status" value="1"/>
</dbReference>
<accession>A0A8C1LQW6</accession>
<dbReference type="Gene3D" id="3.50.30.30">
    <property type="match status" value="1"/>
</dbReference>
<reference evidence="3" key="1">
    <citation type="submission" date="2025-08" db="UniProtKB">
        <authorList>
            <consortium name="Ensembl"/>
        </authorList>
    </citation>
    <scope>IDENTIFICATION</scope>
</reference>
<keyword evidence="2" id="KW-0812">Transmembrane</keyword>
<dbReference type="Gene3D" id="3.40.630.10">
    <property type="entry name" value="Zn peptidases"/>
    <property type="match status" value="1"/>
</dbReference>
<keyword evidence="2" id="KW-1133">Transmembrane helix</keyword>
<feature type="transmembrane region" description="Helical" evidence="2">
    <location>
        <begin position="150"/>
        <end position="169"/>
    </location>
</feature>
<dbReference type="Ensembl" id="ENSCCRT00010071128.1">
    <property type="protein sequence ID" value="ENSCCRP00010064718.1"/>
    <property type="gene ID" value="ENSCCRG00010027662.1"/>
</dbReference>
<dbReference type="SUPFAM" id="SSF47672">
    <property type="entry name" value="Transferrin receptor-like dimerisation domain"/>
    <property type="match status" value="1"/>
</dbReference>
<dbReference type="PANTHER" id="PTHR10404:SF32">
    <property type="entry name" value="INACTIVE N-ACETYLATED-ALPHA-LINKED ACIDIC DIPEPTIDASE-LIKE PROTEIN 2"/>
    <property type="match status" value="1"/>
</dbReference>
<proteinExistence type="inferred from homology"/>
<dbReference type="SUPFAM" id="SSF52025">
    <property type="entry name" value="PA domain"/>
    <property type="match status" value="1"/>
</dbReference>
<reference evidence="3" key="2">
    <citation type="submission" date="2025-09" db="UniProtKB">
        <authorList>
            <consortium name="Ensembl"/>
        </authorList>
    </citation>
    <scope>IDENTIFICATION</scope>
</reference>
<name>A0A8C1LQW6_CYPCA</name>
<dbReference type="InterPro" id="IPR046450">
    <property type="entry name" value="PA_dom_sf"/>
</dbReference>
<keyword evidence="4" id="KW-1185">Reference proteome</keyword>
<evidence type="ECO:0000313" key="3">
    <source>
        <dbReference type="Ensembl" id="ENSCCRP00010064718.1"/>
    </source>
</evidence>
<evidence type="ECO:0000256" key="2">
    <source>
        <dbReference type="SAM" id="Phobius"/>
    </source>
</evidence>
<dbReference type="InterPro" id="IPR036757">
    <property type="entry name" value="TFR-like_dimer_dom_sf"/>
</dbReference>